<keyword evidence="2" id="KW-1185">Reference proteome</keyword>
<dbReference type="AlphaFoldDB" id="A0A4Y2H829"/>
<evidence type="ECO:0000313" key="2">
    <source>
        <dbReference type="Proteomes" id="UP000499080"/>
    </source>
</evidence>
<sequence length="103" mass="11992">DKELALISDPTLTPLCEKYGKSPAQVTSYHRRFHYKDPPLTLLAKGVQYHVSCNLWLIRNLQKDFRMKVGAHYGAYFDDKVFKASVNVYISIGDYLVRWKKPK</sequence>
<evidence type="ECO:0000313" key="1">
    <source>
        <dbReference type="EMBL" id="GBM62452.1"/>
    </source>
</evidence>
<dbReference type="Proteomes" id="UP000499080">
    <property type="component" value="Unassembled WGS sequence"/>
</dbReference>
<accession>A0A4Y2H829</accession>
<name>A0A4Y2H829_ARAVE</name>
<gene>
    <name evidence="1" type="ORF">AVEN_105679_1</name>
</gene>
<reference evidence="1 2" key="1">
    <citation type="journal article" date="2019" name="Sci. Rep.">
        <title>Orb-weaving spider Araneus ventricosus genome elucidates the spidroin gene catalogue.</title>
        <authorList>
            <person name="Kono N."/>
            <person name="Nakamura H."/>
            <person name="Ohtoshi R."/>
            <person name="Moran D.A.P."/>
            <person name="Shinohara A."/>
            <person name="Yoshida Y."/>
            <person name="Fujiwara M."/>
            <person name="Mori M."/>
            <person name="Tomita M."/>
            <person name="Arakawa K."/>
        </authorList>
    </citation>
    <scope>NUCLEOTIDE SEQUENCE [LARGE SCALE GENOMIC DNA]</scope>
</reference>
<organism evidence="1 2">
    <name type="scientific">Araneus ventricosus</name>
    <name type="common">Orbweaver spider</name>
    <name type="synonym">Epeira ventricosa</name>
    <dbReference type="NCBI Taxonomy" id="182803"/>
    <lineage>
        <taxon>Eukaryota</taxon>
        <taxon>Metazoa</taxon>
        <taxon>Ecdysozoa</taxon>
        <taxon>Arthropoda</taxon>
        <taxon>Chelicerata</taxon>
        <taxon>Arachnida</taxon>
        <taxon>Araneae</taxon>
        <taxon>Araneomorphae</taxon>
        <taxon>Entelegynae</taxon>
        <taxon>Araneoidea</taxon>
        <taxon>Araneidae</taxon>
        <taxon>Araneus</taxon>
    </lineage>
</organism>
<dbReference type="EMBL" id="BGPR01180954">
    <property type="protein sequence ID" value="GBM62452.1"/>
    <property type="molecule type" value="Genomic_DNA"/>
</dbReference>
<protein>
    <submittedName>
        <fullName evidence="1">Uncharacterized protein</fullName>
    </submittedName>
</protein>
<proteinExistence type="predicted"/>
<comment type="caution">
    <text evidence="1">The sequence shown here is derived from an EMBL/GenBank/DDBJ whole genome shotgun (WGS) entry which is preliminary data.</text>
</comment>
<feature type="non-terminal residue" evidence="1">
    <location>
        <position position="1"/>
    </location>
</feature>